<dbReference type="HOGENOM" id="CLU_043725_1_0_9"/>
<dbReference type="InterPro" id="IPR027417">
    <property type="entry name" value="P-loop_NTPase"/>
</dbReference>
<keyword evidence="3" id="KW-0378">Hydrolase</keyword>
<dbReference type="eggNOG" id="COG1703">
    <property type="taxonomic scope" value="Bacteria"/>
</dbReference>
<dbReference type="PANTHER" id="PTHR43087">
    <property type="entry name" value="LYSINE/ARGININE/ORNITHINE TRANSPORT SYSTEM KINASE"/>
    <property type="match status" value="1"/>
</dbReference>
<keyword evidence="2" id="KW-0547">Nucleotide-binding</keyword>
<name>I4D7G4_DESAJ</name>
<organism evidence="6 7">
    <name type="scientific">Desulfosporosinus acidiphilus (strain DSM 22704 / JCM 16185 / SJ4)</name>
    <dbReference type="NCBI Taxonomy" id="646529"/>
    <lineage>
        <taxon>Bacteria</taxon>
        <taxon>Bacillati</taxon>
        <taxon>Bacillota</taxon>
        <taxon>Clostridia</taxon>
        <taxon>Eubacteriales</taxon>
        <taxon>Desulfitobacteriaceae</taxon>
        <taxon>Desulfosporosinus</taxon>
    </lineage>
</organism>
<dbReference type="Gene3D" id="3.40.50.300">
    <property type="entry name" value="P-loop containing nucleotide triphosphate hydrolases"/>
    <property type="match status" value="1"/>
</dbReference>
<dbReference type="KEGG" id="dai:Desaci_2815"/>
<accession>I4D7G4</accession>
<evidence type="ECO:0000313" key="6">
    <source>
        <dbReference type="EMBL" id="AFM41738.1"/>
    </source>
</evidence>
<dbReference type="PANTHER" id="PTHR43087:SF1">
    <property type="entry name" value="LAO_AO TRANSPORT SYSTEM ATPASE"/>
    <property type="match status" value="1"/>
</dbReference>
<proteinExistence type="inferred from homology"/>
<dbReference type="RefSeq" id="WP_014827732.1">
    <property type="nucleotide sequence ID" value="NC_018068.1"/>
</dbReference>
<protein>
    <submittedName>
        <fullName evidence="6">LAO/AO transport system ATPase</fullName>
    </submittedName>
</protein>
<reference evidence="6 7" key="1">
    <citation type="journal article" date="2012" name="J. Bacteriol.">
        <title>Complete genome sequences of Desulfosporosinus orientis DSM765T, Desulfosporosinus youngiae DSM17734T, Desulfosporosinus meridiei DSM13257T, and Desulfosporosinus acidiphilus DSM22704T.</title>
        <authorList>
            <person name="Pester M."/>
            <person name="Brambilla E."/>
            <person name="Alazard D."/>
            <person name="Rattei T."/>
            <person name="Weinmaier T."/>
            <person name="Han J."/>
            <person name="Lucas S."/>
            <person name="Lapidus A."/>
            <person name="Cheng J.F."/>
            <person name="Goodwin L."/>
            <person name="Pitluck S."/>
            <person name="Peters L."/>
            <person name="Ovchinnikova G."/>
            <person name="Teshima H."/>
            <person name="Detter J.C."/>
            <person name="Han C.S."/>
            <person name="Tapia R."/>
            <person name="Land M.L."/>
            <person name="Hauser L."/>
            <person name="Kyrpides N.C."/>
            <person name="Ivanova N.N."/>
            <person name="Pagani I."/>
            <person name="Huntmann M."/>
            <person name="Wei C.L."/>
            <person name="Davenport K.W."/>
            <person name="Daligault H."/>
            <person name="Chain P.S."/>
            <person name="Chen A."/>
            <person name="Mavromatis K."/>
            <person name="Markowitz V."/>
            <person name="Szeto E."/>
            <person name="Mikhailova N."/>
            <person name="Pati A."/>
            <person name="Wagner M."/>
            <person name="Woyke T."/>
            <person name="Ollivier B."/>
            <person name="Klenk H.P."/>
            <person name="Spring S."/>
            <person name="Loy A."/>
        </authorList>
    </citation>
    <scope>NUCLEOTIDE SEQUENCE [LARGE SCALE GENOMIC DNA]</scope>
    <source>
        <strain evidence="7">DSM 22704 / JCM 16185 / SJ4</strain>
    </source>
</reference>
<dbReference type="GO" id="GO:0003924">
    <property type="term" value="F:GTPase activity"/>
    <property type="evidence" value="ECO:0007669"/>
    <property type="project" value="InterPro"/>
</dbReference>
<evidence type="ECO:0000313" key="7">
    <source>
        <dbReference type="Proteomes" id="UP000002892"/>
    </source>
</evidence>
<keyword evidence="7" id="KW-1185">Reference proteome</keyword>
<comment type="similarity">
    <text evidence="1">Belongs to the SIMIBI class G3E GTPase family. ArgK/MeaB subfamily.</text>
</comment>
<dbReference type="InterPro" id="IPR052040">
    <property type="entry name" value="GTPase/Isobutyryl-CoA_mutase"/>
</dbReference>
<sequence>MNREALDQWIARLLAKDRRAAAKIISWVEDGLDREYIMSSILKTIKNNLVVGITGPPGAGKSSLVEALTILYRAKNERVGIVAVDPSSPYSGGAILGDRIRMQAHGTDRDVFIRSLGTRGHLGGVTRSTLDILHILECAGYERLLLETVGVGQSELEIMQMSDTVVVVLNPGTGDGIQAIKAGIMEVADIFVINKADLPGSDRMKNDIEMMLNLSCDGKSWRPPVVMTSVVNNTGLETLLAKIEDHQTYLLESGQRIERHKERLRLEVWRQWEDKTLAVFNMAWEAAKGKLMDCDYENPYELTHNLWKECFKEDKGDEG</sequence>
<gene>
    <name evidence="6" type="ordered locus">Desaci_2815</name>
</gene>
<dbReference type="NCBIfam" id="TIGR00750">
    <property type="entry name" value="lao"/>
    <property type="match status" value="1"/>
</dbReference>
<dbReference type="Proteomes" id="UP000002892">
    <property type="component" value="Chromosome"/>
</dbReference>
<dbReference type="EMBL" id="CP003639">
    <property type="protein sequence ID" value="AFM41738.1"/>
    <property type="molecule type" value="Genomic_DNA"/>
</dbReference>
<keyword evidence="5" id="KW-0143">Chaperone</keyword>
<dbReference type="AlphaFoldDB" id="I4D7G4"/>
<dbReference type="SUPFAM" id="SSF52540">
    <property type="entry name" value="P-loop containing nucleoside triphosphate hydrolases"/>
    <property type="match status" value="1"/>
</dbReference>
<dbReference type="Pfam" id="PF03308">
    <property type="entry name" value="MeaB"/>
    <property type="match status" value="1"/>
</dbReference>
<dbReference type="OrthoDB" id="9778292at2"/>
<evidence type="ECO:0000256" key="5">
    <source>
        <dbReference type="ARBA" id="ARBA00023186"/>
    </source>
</evidence>
<evidence type="ECO:0000256" key="3">
    <source>
        <dbReference type="ARBA" id="ARBA00022801"/>
    </source>
</evidence>
<evidence type="ECO:0000256" key="4">
    <source>
        <dbReference type="ARBA" id="ARBA00023134"/>
    </source>
</evidence>
<dbReference type="STRING" id="646529.Desaci_2815"/>
<keyword evidence="4" id="KW-0342">GTP-binding</keyword>
<dbReference type="GO" id="GO:0005525">
    <property type="term" value="F:GTP binding"/>
    <property type="evidence" value="ECO:0007669"/>
    <property type="project" value="UniProtKB-KW"/>
</dbReference>
<dbReference type="CDD" id="cd03114">
    <property type="entry name" value="MMAA-like"/>
    <property type="match status" value="1"/>
</dbReference>
<dbReference type="InterPro" id="IPR005129">
    <property type="entry name" value="GTPase_ArgK"/>
</dbReference>
<evidence type="ECO:0000256" key="1">
    <source>
        <dbReference type="ARBA" id="ARBA00009625"/>
    </source>
</evidence>
<evidence type="ECO:0000256" key="2">
    <source>
        <dbReference type="ARBA" id="ARBA00022741"/>
    </source>
</evidence>